<dbReference type="EMBL" id="WWCS01000003">
    <property type="protein sequence ID" value="MYN38899.1"/>
    <property type="molecule type" value="Genomic_DNA"/>
</dbReference>
<gene>
    <name evidence="1" type="ORF">GTP55_05890</name>
</gene>
<protein>
    <submittedName>
        <fullName evidence="1">Nucleotidyltransferase</fullName>
    </submittedName>
</protein>
<name>A0ABW9WEQ4_9BURK</name>
<evidence type="ECO:0000313" key="1">
    <source>
        <dbReference type="EMBL" id="MYN38899.1"/>
    </source>
</evidence>
<proteinExistence type="predicted"/>
<dbReference type="InterPro" id="IPR010235">
    <property type="entry name" value="HepT"/>
</dbReference>
<evidence type="ECO:0000313" key="2">
    <source>
        <dbReference type="Proteomes" id="UP000466332"/>
    </source>
</evidence>
<reference evidence="1 2" key="1">
    <citation type="submission" date="2019-12" db="EMBL/GenBank/DDBJ databases">
        <title>Novel species isolated from a subtropical stream in China.</title>
        <authorList>
            <person name="Lu H."/>
        </authorList>
    </citation>
    <scope>NUCLEOTIDE SEQUENCE [LARGE SCALE GENOMIC DNA]</scope>
    <source>
        <strain evidence="1 2">FT109W</strain>
    </source>
</reference>
<keyword evidence="2" id="KW-1185">Reference proteome</keyword>
<dbReference type="RefSeq" id="WP_161044014.1">
    <property type="nucleotide sequence ID" value="NZ_WWCS01000003.1"/>
</dbReference>
<accession>A0ABW9WEQ4</accession>
<dbReference type="NCBIfam" id="TIGR01987">
    <property type="entry name" value="HI0074"/>
    <property type="match status" value="1"/>
</dbReference>
<dbReference type="Pfam" id="PF08780">
    <property type="entry name" value="NTase_sub_bind"/>
    <property type="match status" value="1"/>
</dbReference>
<dbReference type="SUPFAM" id="SSF81593">
    <property type="entry name" value="Nucleotidyltransferase substrate binding subunit/domain"/>
    <property type="match status" value="1"/>
</dbReference>
<dbReference type="Proteomes" id="UP000466332">
    <property type="component" value="Unassembled WGS sequence"/>
</dbReference>
<comment type="caution">
    <text evidence="1">The sequence shown here is derived from an EMBL/GenBank/DDBJ whole genome shotgun (WGS) entry which is preliminary data.</text>
</comment>
<sequence>MSEQDIRWLQRLSNYRRALSQLKKFIDKGDLNELEQQGLIKAFEFTHELAWNVLKDYFEYQGNSSISGSRDATREAFQHNLIAEGEAWMGMIKSRNQSAHTYNKETADEIGGLIVACYFDLFVALEAKMSELSHGL</sequence>
<dbReference type="Gene3D" id="1.20.120.330">
    <property type="entry name" value="Nucleotidyltransferases domain 2"/>
    <property type="match status" value="1"/>
</dbReference>
<organism evidence="1 2">
    <name type="scientific">Duganella margarita</name>
    <dbReference type="NCBI Taxonomy" id="2692170"/>
    <lineage>
        <taxon>Bacteria</taxon>
        <taxon>Pseudomonadati</taxon>
        <taxon>Pseudomonadota</taxon>
        <taxon>Betaproteobacteria</taxon>
        <taxon>Burkholderiales</taxon>
        <taxon>Oxalobacteraceae</taxon>
        <taxon>Telluria group</taxon>
        <taxon>Duganella</taxon>
    </lineage>
</organism>